<dbReference type="Proteomes" id="UP001152885">
    <property type="component" value="Unassembled WGS sequence"/>
</dbReference>
<feature type="compositionally biased region" description="Basic and acidic residues" evidence="3">
    <location>
        <begin position="19"/>
        <end position="39"/>
    </location>
</feature>
<dbReference type="Pfam" id="PF03372">
    <property type="entry name" value="Exo_endo_phos"/>
    <property type="match status" value="1"/>
</dbReference>
<name>A0A9W4U0B8_9ASCO</name>
<evidence type="ECO:0000259" key="4">
    <source>
        <dbReference type="Pfam" id="PF03372"/>
    </source>
</evidence>
<dbReference type="Gene3D" id="3.60.10.10">
    <property type="entry name" value="Endonuclease/exonuclease/phosphatase"/>
    <property type="match status" value="1"/>
</dbReference>
<evidence type="ECO:0000313" key="5">
    <source>
        <dbReference type="EMBL" id="CAI5760495.1"/>
    </source>
</evidence>
<evidence type="ECO:0000313" key="6">
    <source>
        <dbReference type="Proteomes" id="UP001152885"/>
    </source>
</evidence>
<accession>A0A9W4U0B8</accession>
<comment type="caution">
    <text evidence="5">The sequence shown here is derived from an EMBL/GenBank/DDBJ whole genome shotgun (WGS) entry which is preliminary data.</text>
</comment>
<organism evidence="5 6">
    <name type="scientific">Candida verbasci</name>
    <dbReference type="NCBI Taxonomy" id="1227364"/>
    <lineage>
        <taxon>Eukaryota</taxon>
        <taxon>Fungi</taxon>
        <taxon>Dikarya</taxon>
        <taxon>Ascomycota</taxon>
        <taxon>Saccharomycotina</taxon>
        <taxon>Pichiomycetes</taxon>
        <taxon>Debaryomycetaceae</taxon>
        <taxon>Candida/Lodderomyces clade</taxon>
        <taxon>Candida</taxon>
    </lineage>
</organism>
<feature type="compositionally biased region" description="Acidic residues" evidence="3">
    <location>
        <begin position="304"/>
        <end position="314"/>
    </location>
</feature>
<reference evidence="5" key="1">
    <citation type="submission" date="2022-12" db="EMBL/GenBank/DDBJ databases">
        <authorList>
            <person name="Brejova B."/>
        </authorList>
    </citation>
    <scope>NUCLEOTIDE SEQUENCE</scope>
</reference>
<protein>
    <recommendedName>
        <fullName evidence="4">Endonuclease/exonuclease/phosphatase domain-containing protein</fullName>
    </recommendedName>
</protein>
<comment type="similarity">
    <text evidence="1">Belongs to the CCR4/nocturin family.</text>
</comment>
<dbReference type="GO" id="GO:0000175">
    <property type="term" value="F:3'-5'-RNA exonuclease activity"/>
    <property type="evidence" value="ECO:0007669"/>
    <property type="project" value="TreeGrafter"/>
</dbReference>
<dbReference type="GO" id="GO:0006139">
    <property type="term" value="P:nucleobase-containing compound metabolic process"/>
    <property type="evidence" value="ECO:0007669"/>
    <property type="project" value="UniProtKB-ARBA"/>
</dbReference>
<feature type="region of interest" description="Disordered" evidence="3">
    <location>
        <begin position="1"/>
        <end position="40"/>
    </location>
</feature>
<dbReference type="SUPFAM" id="SSF56219">
    <property type="entry name" value="DNase I-like"/>
    <property type="match status" value="1"/>
</dbReference>
<feature type="region of interest" description="Disordered" evidence="3">
    <location>
        <begin position="301"/>
        <end position="333"/>
    </location>
</feature>
<evidence type="ECO:0000256" key="3">
    <source>
        <dbReference type="SAM" id="MobiDB-lite"/>
    </source>
</evidence>
<sequence length="389" mass="46256">MKNHEKPFDPSKLTPEYIEEQRRIRNERKEKERKRKEELGLIPPPEPESFIKRPFIKLNLPSVTDKLAITIMSYNILAQTLIRRELYSTNGKILKWHIRSKVLLDEITHYNPSILTLQECDKIQYNSFWKQHLTKLGYECKYYQFNTKNHGLVIAYKSNLFNCKHQSFIKLDQDFEELPVSRIYTKNVAFITYLEFTNEIRQSYPYLKNGLMIGTTHLFWHPFGTFERTRQMYMILHKFKDFQHTLSTLYKAFSCYSFLTGDFNSEPFDAPYLSITSKPITYENQMKNVLGCSLTYKYSKERSMEDEDEEDEAFENERKNNPDDPEPSNFHASPEQDQIMQKLQDAHNSLNLRAISLYSVGYKFIDSKNSTNHKNEPVFSNWVDKWNGI</sequence>
<proteinExistence type="inferred from homology"/>
<dbReference type="AlphaFoldDB" id="A0A9W4U0B8"/>
<dbReference type="PANTHER" id="PTHR12121:SF45">
    <property type="entry name" value="NOCTURNIN"/>
    <property type="match status" value="1"/>
</dbReference>
<keyword evidence="2" id="KW-0378">Hydrolase</keyword>
<dbReference type="InterPro" id="IPR036691">
    <property type="entry name" value="Endo/exonu/phosph_ase_sf"/>
</dbReference>
<evidence type="ECO:0000256" key="2">
    <source>
        <dbReference type="ARBA" id="ARBA00022801"/>
    </source>
</evidence>
<gene>
    <name evidence="5" type="ORF">CANVERA_P5004</name>
</gene>
<dbReference type="PANTHER" id="PTHR12121">
    <property type="entry name" value="CARBON CATABOLITE REPRESSOR PROTEIN 4"/>
    <property type="match status" value="1"/>
</dbReference>
<keyword evidence="6" id="KW-1185">Reference proteome</keyword>
<dbReference type="InterPro" id="IPR050410">
    <property type="entry name" value="CCR4/nocturin_mRNA_transcr"/>
</dbReference>
<feature type="domain" description="Endonuclease/exonuclease/phosphatase" evidence="4">
    <location>
        <begin position="72"/>
        <end position="277"/>
    </location>
</feature>
<dbReference type="InterPro" id="IPR005135">
    <property type="entry name" value="Endo/exonuclease/phosphatase"/>
</dbReference>
<dbReference type="EMBL" id="CANTUO010000007">
    <property type="protein sequence ID" value="CAI5760495.1"/>
    <property type="molecule type" value="Genomic_DNA"/>
</dbReference>
<dbReference type="OrthoDB" id="428734at2759"/>
<evidence type="ECO:0000256" key="1">
    <source>
        <dbReference type="ARBA" id="ARBA00010774"/>
    </source>
</evidence>